<dbReference type="GO" id="GO:0008270">
    <property type="term" value="F:zinc ion binding"/>
    <property type="evidence" value="ECO:0007669"/>
    <property type="project" value="InterPro"/>
</dbReference>
<dbReference type="EC" id="4.2.1.1" evidence="2"/>
<dbReference type="CDD" id="cd00326">
    <property type="entry name" value="alpha_CA"/>
    <property type="match status" value="1"/>
</dbReference>
<keyword evidence="5" id="KW-0325">Glycoprotein</keyword>
<keyword evidence="6" id="KW-0456">Lyase</keyword>
<dbReference type="Pfam" id="PF00194">
    <property type="entry name" value="Carb_anhydrase"/>
    <property type="match status" value="1"/>
</dbReference>
<reference evidence="10" key="1">
    <citation type="journal article" date="2016" name="PLoS Negl. Trop. Dis.">
        <title>A Deep Insight into the Sialome of Rhodnius neglectus, a Vector of Chagas Disease.</title>
        <authorList>
            <person name="Santiago P.B."/>
            <person name="Assumpcao T.C."/>
            <person name="Araujo C.N."/>
            <person name="Bastos I.M."/>
            <person name="Neves D."/>
            <person name="Silva I.G."/>
            <person name="Charneau S."/>
            <person name="Queiroz R.M."/>
            <person name="Raiol T."/>
            <person name="Oliveira J.V."/>
            <person name="Sousa M.V."/>
            <person name="Calvo E."/>
            <person name="Ribeiro J.M."/>
            <person name="Santana J.M."/>
        </authorList>
    </citation>
    <scope>NUCLEOTIDE SEQUENCE</scope>
    <source>
        <tissue evidence="10">Salivary glands</tissue>
    </source>
</reference>
<evidence type="ECO:0000259" key="9">
    <source>
        <dbReference type="PROSITE" id="PS51144"/>
    </source>
</evidence>
<evidence type="ECO:0000256" key="6">
    <source>
        <dbReference type="ARBA" id="ARBA00023239"/>
    </source>
</evidence>
<dbReference type="Gene3D" id="3.10.200.10">
    <property type="entry name" value="Alpha carbonic anhydrase"/>
    <property type="match status" value="1"/>
</dbReference>
<dbReference type="FunFam" id="3.10.200.10:FF:000003">
    <property type="entry name" value="Carbonic anhydrase 12"/>
    <property type="match status" value="1"/>
</dbReference>
<keyword evidence="3" id="KW-0479">Metal-binding</keyword>
<keyword evidence="4" id="KW-0862">Zinc</keyword>
<feature type="non-terminal residue" evidence="10">
    <location>
        <position position="316"/>
    </location>
</feature>
<dbReference type="InterPro" id="IPR001148">
    <property type="entry name" value="CA_dom"/>
</dbReference>
<name>A0A0P4VHZ4_9HEMI</name>
<accession>A0A0P4VHZ4</accession>
<evidence type="ECO:0000256" key="7">
    <source>
        <dbReference type="ARBA" id="ARBA00048348"/>
    </source>
</evidence>
<comment type="similarity">
    <text evidence="1">Belongs to the alpha-carbonic anhydrase family.</text>
</comment>
<feature type="chain" id="PRO_5006069854" description="carbonic anhydrase" evidence="8">
    <location>
        <begin position="22"/>
        <end position="316"/>
    </location>
</feature>
<keyword evidence="8" id="KW-0732">Signal</keyword>
<dbReference type="SMART" id="SM01057">
    <property type="entry name" value="Carb_anhydrase"/>
    <property type="match status" value="1"/>
</dbReference>
<evidence type="ECO:0000313" key="10">
    <source>
        <dbReference type="EMBL" id="JAI53365.1"/>
    </source>
</evidence>
<protein>
    <recommendedName>
        <fullName evidence="2">carbonic anhydrase</fullName>
        <ecNumber evidence="2">4.2.1.1</ecNumber>
    </recommendedName>
</protein>
<dbReference type="PANTHER" id="PTHR18952:SF265">
    <property type="entry name" value="CARBONIC ANHYDRASE"/>
    <property type="match status" value="1"/>
</dbReference>
<dbReference type="PROSITE" id="PS51144">
    <property type="entry name" value="ALPHA_CA_2"/>
    <property type="match status" value="1"/>
</dbReference>
<dbReference type="GO" id="GO:0004089">
    <property type="term" value="F:carbonate dehydratase activity"/>
    <property type="evidence" value="ECO:0007669"/>
    <property type="project" value="UniProtKB-EC"/>
</dbReference>
<evidence type="ECO:0000256" key="3">
    <source>
        <dbReference type="ARBA" id="ARBA00022723"/>
    </source>
</evidence>
<proteinExistence type="evidence at transcript level"/>
<feature type="signal peptide" evidence="8">
    <location>
        <begin position="1"/>
        <end position="21"/>
    </location>
</feature>
<dbReference type="InterPro" id="IPR036398">
    <property type="entry name" value="CA_dom_sf"/>
</dbReference>
<dbReference type="InterPro" id="IPR023561">
    <property type="entry name" value="Carbonic_anhydrase_a-class"/>
</dbReference>
<dbReference type="EMBL" id="GDKW01003230">
    <property type="protein sequence ID" value="JAI53365.1"/>
    <property type="molecule type" value="mRNA"/>
</dbReference>
<sequence length="316" mass="35819">MPRLLVPFYILLISAGTSVDCDFSYEGNEELTPENWSSEYKQCDGKLQSPIDIDEKAVTRVSLPPLKFNGAWDLPWSATLKNNGHTVELRLNSTRPVLLTGGPLDDVYKFEQLHFHWGRNNSVGSEGQINHKSYSMELHQVYFKRSYGTFQEALKHKDGLLVLAVFFKVVPSENSAYQYLVDGVKRVKTMSESTTLSYMVPLKHLLPNNRVQYFVYNGSLTTPPCSEVVTWIDFKKPVGISEEQLQQFHCIYGAHGPLTFNIRPIQATNGRTVLFNVKNHAVERARPKLPMSIKPENLDFEILDLESITSVTSDSS</sequence>
<evidence type="ECO:0000256" key="5">
    <source>
        <dbReference type="ARBA" id="ARBA00023180"/>
    </source>
</evidence>
<feature type="domain" description="Alpha-carbonic anhydrase" evidence="9">
    <location>
        <begin position="21"/>
        <end position="277"/>
    </location>
</feature>
<evidence type="ECO:0000256" key="4">
    <source>
        <dbReference type="ARBA" id="ARBA00022833"/>
    </source>
</evidence>
<organism evidence="10">
    <name type="scientific">Rhodnius neglectus</name>
    <dbReference type="NCBI Taxonomy" id="72488"/>
    <lineage>
        <taxon>Eukaryota</taxon>
        <taxon>Metazoa</taxon>
        <taxon>Ecdysozoa</taxon>
        <taxon>Arthropoda</taxon>
        <taxon>Hexapoda</taxon>
        <taxon>Insecta</taxon>
        <taxon>Pterygota</taxon>
        <taxon>Neoptera</taxon>
        <taxon>Paraneoptera</taxon>
        <taxon>Hemiptera</taxon>
        <taxon>Heteroptera</taxon>
        <taxon>Panheteroptera</taxon>
        <taxon>Cimicomorpha</taxon>
        <taxon>Reduviidae</taxon>
        <taxon>Triatominae</taxon>
        <taxon>Rhodnius</taxon>
    </lineage>
</organism>
<evidence type="ECO:0000256" key="1">
    <source>
        <dbReference type="ARBA" id="ARBA00010718"/>
    </source>
</evidence>
<dbReference type="AlphaFoldDB" id="A0A0P4VHZ4"/>
<dbReference type="SUPFAM" id="SSF51069">
    <property type="entry name" value="Carbonic anhydrase"/>
    <property type="match status" value="1"/>
</dbReference>
<dbReference type="PANTHER" id="PTHR18952">
    <property type="entry name" value="CARBONIC ANHYDRASE"/>
    <property type="match status" value="1"/>
</dbReference>
<evidence type="ECO:0000256" key="8">
    <source>
        <dbReference type="SAM" id="SignalP"/>
    </source>
</evidence>
<comment type="catalytic activity">
    <reaction evidence="7">
        <text>hydrogencarbonate + H(+) = CO2 + H2O</text>
        <dbReference type="Rhea" id="RHEA:10748"/>
        <dbReference type="ChEBI" id="CHEBI:15377"/>
        <dbReference type="ChEBI" id="CHEBI:15378"/>
        <dbReference type="ChEBI" id="CHEBI:16526"/>
        <dbReference type="ChEBI" id="CHEBI:17544"/>
        <dbReference type="EC" id="4.2.1.1"/>
    </reaction>
</comment>
<evidence type="ECO:0000256" key="2">
    <source>
        <dbReference type="ARBA" id="ARBA00012925"/>
    </source>
</evidence>